<dbReference type="GO" id="GO:0061630">
    <property type="term" value="F:ubiquitin protein ligase activity"/>
    <property type="evidence" value="ECO:0007669"/>
    <property type="project" value="UniProtKB-EC"/>
</dbReference>
<keyword evidence="18" id="KW-1185">Reference proteome</keyword>
<dbReference type="InterPro" id="IPR001841">
    <property type="entry name" value="Znf_RING"/>
</dbReference>
<dbReference type="Gene3D" id="1.20.120.1750">
    <property type="match status" value="1"/>
</dbReference>
<comment type="catalytic activity">
    <reaction evidence="1">
        <text>[E2 ubiquitin-conjugating enzyme]-S-ubiquitinyl-L-cysteine + [acceptor protein]-L-lysine = [E2 ubiquitin-conjugating enzyme]-L-cysteine + [acceptor protein]-N(6)-ubiquitinyl-L-lysine.</text>
        <dbReference type="EC" id="2.3.2.31"/>
    </reaction>
</comment>
<dbReference type="EMBL" id="PZQS01000009">
    <property type="protein sequence ID" value="PVD24974.1"/>
    <property type="molecule type" value="Genomic_DNA"/>
</dbReference>
<evidence type="ECO:0000256" key="6">
    <source>
        <dbReference type="ARBA" id="ARBA00022679"/>
    </source>
</evidence>
<dbReference type="InterPro" id="IPR037138">
    <property type="entry name" value="His_deacetylse_dom_sf"/>
</dbReference>
<evidence type="ECO:0000256" key="12">
    <source>
        <dbReference type="ARBA" id="ARBA00023242"/>
    </source>
</evidence>
<dbReference type="Pfam" id="PF00850">
    <property type="entry name" value="Hist_deacetyl"/>
    <property type="match status" value="1"/>
</dbReference>
<feature type="domain" description="RING-type" evidence="15">
    <location>
        <begin position="127"/>
        <end position="171"/>
    </location>
</feature>
<feature type="region of interest" description="Disordered" evidence="14">
    <location>
        <begin position="1"/>
        <end position="43"/>
    </location>
</feature>
<evidence type="ECO:0000256" key="5">
    <source>
        <dbReference type="ARBA" id="ARBA00012251"/>
    </source>
</evidence>
<gene>
    <name evidence="17" type="ORF">C0Q70_15470</name>
</gene>
<evidence type="ECO:0000313" key="18">
    <source>
        <dbReference type="Proteomes" id="UP000245119"/>
    </source>
</evidence>
<dbReference type="FunFam" id="1.20.120.1750:FF:000004">
    <property type="entry name" value="RBR-type E3 ubiquitin transferase"/>
    <property type="match status" value="1"/>
</dbReference>
<dbReference type="EC" id="2.3.2.31" evidence="5"/>
<dbReference type="GO" id="GO:0040029">
    <property type="term" value="P:epigenetic regulation of gene expression"/>
    <property type="evidence" value="ECO:0007669"/>
    <property type="project" value="TreeGrafter"/>
</dbReference>
<dbReference type="Pfam" id="PF19422">
    <property type="entry name" value="Ariadne"/>
    <property type="match status" value="1"/>
</dbReference>
<dbReference type="PROSITE" id="PS50089">
    <property type="entry name" value="ZF_RING_2"/>
    <property type="match status" value="1"/>
</dbReference>
<dbReference type="InterPro" id="IPR023696">
    <property type="entry name" value="Ureohydrolase_dom_sf"/>
</dbReference>
<evidence type="ECO:0000256" key="3">
    <source>
        <dbReference type="ARBA" id="ARBA00005884"/>
    </source>
</evidence>
<keyword evidence="6" id="KW-0808">Transferase</keyword>
<dbReference type="OrthoDB" id="424012at2759"/>
<dbReference type="InterPro" id="IPR013083">
    <property type="entry name" value="Znf_RING/FYVE/PHD"/>
</dbReference>
<evidence type="ECO:0000256" key="7">
    <source>
        <dbReference type="ARBA" id="ARBA00022723"/>
    </source>
</evidence>
<name>A0A2T7NUZ7_POMCA</name>
<protein>
    <recommendedName>
        <fullName evidence="5">RBR-type E3 ubiquitin transferase</fullName>
        <ecNumber evidence="5">2.3.2.31</ecNumber>
    </recommendedName>
</protein>
<dbReference type="SMART" id="SM00647">
    <property type="entry name" value="IBR"/>
    <property type="match status" value="2"/>
</dbReference>
<comment type="subcellular location">
    <subcellularLocation>
        <location evidence="2">Nucleus</location>
    </subcellularLocation>
</comment>
<evidence type="ECO:0000259" key="15">
    <source>
        <dbReference type="PROSITE" id="PS50089"/>
    </source>
</evidence>
<dbReference type="Gene3D" id="3.40.800.20">
    <property type="entry name" value="Histone deacetylase domain"/>
    <property type="match status" value="1"/>
</dbReference>
<dbReference type="PANTHER" id="PTHR10625:SF43">
    <property type="entry name" value="POLYAMINE DEACETYLASE HDAC10"/>
    <property type="match status" value="1"/>
</dbReference>
<dbReference type="FunFam" id="3.30.40.10:FF:000019">
    <property type="entry name" value="RBR-type E3 ubiquitin transferase"/>
    <property type="match status" value="1"/>
</dbReference>
<comment type="caution">
    <text evidence="17">The sequence shown here is derived from an EMBL/GenBank/DDBJ whole genome shotgun (WGS) entry which is preliminary data.</text>
</comment>
<dbReference type="GO" id="GO:0008270">
    <property type="term" value="F:zinc ion binding"/>
    <property type="evidence" value="ECO:0007669"/>
    <property type="project" value="UniProtKB-KW"/>
</dbReference>
<dbReference type="PANTHER" id="PTHR10625">
    <property type="entry name" value="HISTONE DEACETYLASE HDAC1-RELATED"/>
    <property type="match status" value="1"/>
</dbReference>
<dbReference type="Pfam" id="PF01485">
    <property type="entry name" value="IBR"/>
    <property type="match status" value="1"/>
</dbReference>
<dbReference type="PRINTS" id="PR01270">
    <property type="entry name" value="HDASUPER"/>
</dbReference>
<keyword evidence="9 13" id="KW-0863">Zinc-finger</keyword>
<dbReference type="STRING" id="400727.A0A2T7NUZ7"/>
<keyword evidence="11" id="KW-0862">Zinc</keyword>
<evidence type="ECO:0000256" key="13">
    <source>
        <dbReference type="PROSITE-ProRule" id="PRU00175"/>
    </source>
</evidence>
<evidence type="ECO:0000313" key="17">
    <source>
        <dbReference type="EMBL" id="PVD24974.1"/>
    </source>
</evidence>
<dbReference type="InterPro" id="IPR047556">
    <property type="entry name" value="Rcat_RBR_TRIAD1"/>
</dbReference>
<evidence type="ECO:0000256" key="8">
    <source>
        <dbReference type="ARBA" id="ARBA00022737"/>
    </source>
</evidence>
<feature type="domain" description="RING-type" evidence="16">
    <location>
        <begin position="123"/>
        <end position="332"/>
    </location>
</feature>
<accession>A0A2T7NUZ7</accession>
<sequence>MKRQLSDPASEASDQSEDMEEDEFDHYYDVDTDDLDIDKPKKSDDPEYFEYDILQVEDAERLLNEEIEALCSTLKMTPSLAKMLLHIYEWQRDHIIESYRRDPEKLLVESNITSAKKEPPTIGNIMCSVCTDNFPQEKLMGLTCGHLFCQPCWDMHFRIQIVNGRTMGIECMGQQCRVLVPENFLYAILTDPKLRDKFSKLCFMDLIKGHPKLRFCPGPNCSVIIHAKEPRAKKVECSTCKSTYCFRCGIEYHAPTDCDVIKKWLTKCADDSETANYISAHTKDCPKCHVCIEKNGGCNHMQCSKCKFDFCWMCLGDWKSHGSEYYECSRYKENPNIANESVHVQAREALKKYLFYFERWENHAKSLQLEEQTLQKITSRITSKVMENEGTWIDWQYLLNAAALLKKCRYTLQYTYPYAYYMEKGGRKQLFEYQQAQLEAEVENLSWKVERAEITHRGSVAVVQEFALAKLLGGMAEHGCSEVDTSPKTGFVYDGRLTSHFCAWNKDFTERPERIEGCYFRIQELGLVSRCRHVPVRPASDEEVRLCHTDKHIELLKKTKTMTSEELSHMSQSYDYIYFHKNVDENARLAVGGAIDLMDQIMSGKVILNKSILPPGHHAMAEEFSGYCYFNNIAITTHIALKKYNLERILIVDWDVHHGQGTQFAFYDDPRVLFFSIHRFEHGEEWPHLRESDYDYIGQGKGKGFNVNVPLNEIGCDNSDYLAIMFNVLLPLAYEFQPQLVLVSAGYDSAVGCPEGQMTVTPACFAHFVNLLKTLAGGKIVLLLEGGYCVRTLAEASALSLRALLGDPTPNISPITGARKSVVESVLNVIKMHRAVHPSLAFQDTQQEGKEVGHSWQTYLPPEHNIQCRTKYNRPEQFPLMQECFDEVSDAVQQQINQQIEQLEQDTILSRPAHRTGFLYYQDLHQNGKNGSVWDKANTKELLSRCHVVPITHDDNKNSMEACVSSAIDAILENTVGSCILLPCGTYSEGTTQDLCYTFANALEACIHKNSQIKRTLVLNLAVGEDEPLLTSFAGTKSCMVVLSVGLSPVEKRAKDPSWRHIIQVPLTTSQMKNGDLISVGLQVLLPIAYEVDLSCGMALGDLVLPCLVLSGIDMGQGLCGFGSKPAPILSICL</sequence>
<dbReference type="InterPro" id="IPR045840">
    <property type="entry name" value="Ariadne"/>
</dbReference>
<dbReference type="InterPro" id="IPR002867">
    <property type="entry name" value="IBR_dom"/>
</dbReference>
<dbReference type="SUPFAM" id="SSF57850">
    <property type="entry name" value="RING/U-box"/>
    <property type="match status" value="3"/>
</dbReference>
<evidence type="ECO:0000256" key="1">
    <source>
        <dbReference type="ARBA" id="ARBA00001798"/>
    </source>
</evidence>
<dbReference type="CDD" id="cd20360">
    <property type="entry name" value="Rcat_RBR_TRIAD1"/>
    <property type="match status" value="1"/>
</dbReference>
<dbReference type="Pfam" id="PF22191">
    <property type="entry name" value="IBR_1"/>
    <property type="match status" value="1"/>
</dbReference>
<dbReference type="GO" id="GO:0019213">
    <property type="term" value="F:deacetylase activity"/>
    <property type="evidence" value="ECO:0007669"/>
    <property type="project" value="TreeGrafter"/>
</dbReference>
<dbReference type="InterPro" id="IPR023801">
    <property type="entry name" value="His_deacetylse_dom"/>
</dbReference>
<keyword evidence="7" id="KW-0479">Metal-binding</keyword>
<dbReference type="CDD" id="cd16773">
    <property type="entry name" value="RING-HC_RBR_TRIAD1"/>
    <property type="match status" value="1"/>
</dbReference>
<reference evidence="17 18" key="1">
    <citation type="submission" date="2018-04" db="EMBL/GenBank/DDBJ databases">
        <title>The genome of golden apple snail Pomacea canaliculata provides insight into stress tolerance and invasive adaptation.</title>
        <authorList>
            <person name="Liu C."/>
            <person name="Liu B."/>
            <person name="Ren Y."/>
            <person name="Zhang Y."/>
            <person name="Wang H."/>
            <person name="Li S."/>
            <person name="Jiang F."/>
            <person name="Yin L."/>
            <person name="Zhang G."/>
            <person name="Qian W."/>
            <person name="Fan W."/>
        </authorList>
    </citation>
    <scope>NUCLEOTIDE SEQUENCE [LARGE SCALE GENOMIC DNA]</scope>
    <source>
        <strain evidence="17">SZHN2017</strain>
        <tissue evidence="17">Muscle</tissue>
    </source>
</reference>
<evidence type="ECO:0000256" key="4">
    <source>
        <dbReference type="ARBA" id="ARBA00007738"/>
    </source>
</evidence>
<evidence type="ECO:0000256" key="11">
    <source>
        <dbReference type="ARBA" id="ARBA00022833"/>
    </source>
</evidence>
<dbReference type="Pfam" id="PF26000">
    <property type="entry name" value="UBA_ARIH2_N"/>
    <property type="match status" value="1"/>
</dbReference>
<evidence type="ECO:0000256" key="10">
    <source>
        <dbReference type="ARBA" id="ARBA00022786"/>
    </source>
</evidence>
<organism evidence="17 18">
    <name type="scientific">Pomacea canaliculata</name>
    <name type="common">Golden apple snail</name>
    <dbReference type="NCBI Taxonomy" id="400727"/>
    <lineage>
        <taxon>Eukaryota</taxon>
        <taxon>Metazoa</taxon>
        <taxon>Spiralia</taxon>
        <taxon>Lophotrochozoa</taxon>
        <taxon>Mollusca</taxon>
        <taxon>Gastropoda</taxon>
        <taxon>Caenogastropoda</taxon>
        <taxon>Architaenioglossa</taxon>
        <taxon>Ampullarioidea</taxon>
        <taxon>Ampullariidae</taxon>
        <taxon>Pomacea</taxon>
    </lineage>
</organism>
<dbReference type="Proteomes" id="UP000245119">
    <property type="component" value="Linkage Group LG9"/>
</dbReference>
<comment type="similarity">
    <text evidence="4">Belongs to the histone deacetylase family. HD type 2 subfamily.</text>
</comment>
<evidence type="ECO:0000259" key="16">
    <source>
        <dbReference type="PROSITE" id="PS51873"/>
    </source>
</evidence>
<evidence type="ECO:0000256" key="9">
    <source>
        <dbReference type="ARBA" id="ARBA00022771"/>
    </source>
</evidence>
<dbReference type="GO" id="GO:0005634">
    <property type="term" value="C:nucleus"/>
    <property type="evidence" value="ECO:0007669"/>
    <property type="project" value="UniProtKB-SubCell"/>
</dbReference>
<dbReference type="InterPro" id="IPR044066">
    <property type="entry name" value="TRIAD_supradom"/>
</dbReference>
<evidence type="ECO:0000256" key="2">
    <source>
        <dbReference type="ARBA" id="ARBA00004123"/>
    </source>
</evidence>
<dbReference type="InterPro" id="IPR000286">
    <property type="entry name" value="HDACs"/>
</dbReference>
<dbReference type="AlphaFoldDB" id="A0A2T7NUZ7"/>
<keyword evidence="10" id="KW-0833">Ubl conjugation pathway</keyword>
<dbReference type="InterPro" id="IPR047555">
    <property type="entry name" value="BRcat_RBR_TRIAD1"/>
</dbReference>
<keyword evidence="12" id="KW-0539">Nucleus</keyword>
<keyword evidence="8" id="KW-0677">Repeat</keyword>
<evidence type="ECO:0000256" key="14">
    <source>
        <dbReference type="SAM" id="MobiDB-lite"/>
    </source>
</evidence>
<dbReference type="PROSITE" id="PS51873">
    <property type="entry name" value="TRIAD"/>
    <property type="match status" value="1"/>
</dbReference>
<feature type="compositionally biased region" description="Acidic residues" evidence="14">
    <location>
        <begin position="14"/>
        <end position="36"/>
    </location>
</feature>
<dbReference type="SUPFAM" id="SSF52768">
    <property type="entry name" value="Arginase/deacetylase"/>
    <property type="match status" value="1"/>
</dbReference>
<dbReference type="CDD" id="cd20344">
    <property type="entry name" value="BRcat_RBR_TRIAD1"/>
    <property type="match status" value="1"/>
</dbReference>
<dbReference type="Gene3D" id="3.30.40.10">
    <property type="entry name" value="Zinc/RING finger domain, C3HC4 (zinc finger)"/>
    <property type="match status" value="1"/>
</dbReference>
<comment type="similarity">
    <text evidence="3">Belongs to the RBR family. Ariadne subfamily.</text>
</comment>
<proteinExistence type="inferred from homology"/>